<comment type="cofactor">
    <cofactor evidence="1 8">
        <name>Fe(2+)</name>
        <dbReference type="ChEBI" id="CHEBI:29033"/>
    </cofactor>
</comment>
<evidence type="ECO:0000256" key="3">
    <source>
        <dbReference type="ARBA" id="ARBA00022723"/>
    </source>
</evidence>
<name>A0A126SYH1_9BACT</name>
<evidence type="ECO:0000256" key="6">
    <source>
        <dbReference type="ARBA" id="ARBA00023002"/>
    </source>
</evidence>
<dbReference type="InterPro" id="IPR000486">
    <property type="entry name" value="Xdiol_ring_cleave_dOase_1/2"/>
</dbReference>
<reference evidence="10" key="1">
    <citation type="journal article" date="2016" name="Appl. Environ. Microbiol.">
        <title>Functional Metagenomics of a Biostimulated Petroleum-Contaminated Soil Reveals an Extraordinary Diversity of Extradiol Dioxygenases.</title>
        <authorList>
            <person name="Terron-Gonzalez L."/>
            <person name="Martin-Cabello G."/>
            <person name="Ferrer M."/>
            <person name="Santero E."/>
        </authorList>
    </citation>
    <scope>NUCLEOTIDE SEQUENCE</scope>
</reference>
<keyword evidence="4 8" id="KW-0058">Aromatic hydrocarbons catabolism</keyword>
<accession>A0A126SYH1</accession>
<keyword evidence="7 8" id="KW-0408">Iron</keyword>
<feature type="domain" description="VOC" evidence="9">
    <location>
        <begin position="141"/>
        <end position="259"/>
    </location>
</feature>
<keyword evidence="5 8" id="KW-0223">Dioxygenase</keyword>
<evidence type="ECO:0000256" key="2">
    <source>
        <dbReference type="ARBA" id="ARBA00008784"/>
    </source>
</evidence>
<keyword evidence="3" id="KW-0479">Metal-binding</keyword>
<feature type="domain" description="VOC" evidence="9">
    <location>
        <begin position="5"/>
        <end position="119"/>
    </location>
</feature>
<dbReference type="GO" id="GO:0051213">
    <property type="term" value="F:dioxygenase activity"/>
    <property type="evidence" value="ECO:0007669"/>
    <property type="project" value="UniProtKB-KW"/>
</dbReference>
<dbReference type="InterPro" id="IPR029068">
    <property type="entry name" value="Glyas_Bleomycin-R_OHBP_Dase"/>
</dbReference>
<dbReference type="GO" id="GO:0008198">
    <property type="term" value="F:ferrous iron binding"/>
    <property type="evidence" value="ECO:0007669"/>
    <property type="project" value="InterPro"/>
</dbReference>
<evidence type="ECO:0000256" key="1">
    <source>
        <dbReference type="ARBA" id="ARBA00001954"/>
    </source>
</evidence>
<dbReference type="CDD" id="cd07252">
    <property type="entry name" value="BphC1-RGP6_N_like"/>
    <property type="match status" value="1"/>
</dbReference>
<evidence type="ECO:0000313" key="10">
    <source>
        <dbReference type="EMBL" id="AMK59361.1"/>
    </source>
</evidence>
<dbReference type="Pfam" id="PF22632">
    <property type="entry name" value="BphC_D1"/>
    <property type="match status" value="1"/>
</dbReference>
<dbReference type="PROSITE" id="PS00082">
    <property type="entry name" value="EXTRADIOL_DIOXYGENAS"/>
    <property type="match status" value="1"/>
</dbReference>
<evidence type="ECO:0000259" key="9">
    <source>
        <dbReference type="PROSITE" id="PS51819"/>
    </source>
</evidence>
<dbReference type="PROSITE" id="PS51819">
    <property type="entry name" value="VOC"/>
    <property type="match status" value="2"/>
</dbReference>
<comment type="similarity">
    <text evidence="2 8">Belongs to the extradiol ring-cleavage dioxygenase family.</text>
</comment>
<organism evidence="10">
    <name type="scientific">uncultured bacterium UPO54</name>
    <dbReference type="NCBI Taxonomy" id="1776979"/>
    <lineage>
        <taxon>Bacteria</taxon>
        <taxon>environmental samples</taxon>
    </lineage>
</organism>
<dbReference type="InterPro" id="IPR004360">
    <property type="entry name" value="Glyas_Fos-R_dOase_dom"/>
</dbReference>
<gene>
    <name evidence="10" type="primary">edoO2</name>
</gene>
<keyword evidence="6 8" id="KW-0560">Oxidoreductase</keyword>
<dbReference type="AlphaFoldDB" id="A0A126SYH1"/>
<evidence type="ECO:0000256" key="4">
    <source>
        <dbReference type="ARBA" id="ARBA00022797"/>
    </source>
</evidence>
<protein>
    <submittedName>
        <fullName evidence="10">2,3-dihydroxybiphenyl dioxygenase</fullName>
    </submittedName>
</protein>
<evidence type="ECO:0000256" key="5">
    <source>
        <dbReference type="ARBA" id="ARBA00022964"/>
    </source>
</evidence>
<proteinExistence type="inferred from homology"/>
<dbReference type="SUPFAM" id="SSF54593">
    <property type="entry name" value="Glyoxalase/Bleomycin resistance protein/Dihydroxybiphenyl dioxygenase"/>
    <property type="match status" value="1"/>
</dbReference>
<evidence type="ECO:0000256" key="8">
    <source>
        <dbReference type="RuleBase" id="RU000683"/>
    </source>
</evidence>
<dbReference type="CDD" id="cd07237">
    <property type="entry name" value="BphC1-RGP6_C_like"/>
    <property type="match status" value="1"/>
</dbReference>
<sequence length="290" mass="32345">MSLKALGYIGVNAVDLQEWKDYACDIFGAQLVSESPDQLKLRLDDKHHRMTIHKADAPGARHFGWDTGSRDGLADAVALLRRRGCEVTEGTVEECQDRRVMGLVHVDDPSGNALELFYGQMSGYPFQPARPLSGFRTGELGLGHVVFMTQALDRMLDFYGALGLRMSDYIVMRAFGNVKAHFMHCNPRHHSLAMVPGPHNAFHHMMLEVNSLDDVGSAYDLVNARKIKVTQTFGKHTNDHMLSFYSQTPSGFELEYGCNGRTIDDEAAWNIVEYDSISYWGHIGPANPAP</sequence>
<dbReference type="InterPro" id="IPR037523">
    <property type="entry name" value="VOC_core"/>
</dbReference>
<dbReference type="Gene3D" id="3.10.180.10">
    <property type="entry name" value="2,3-Dihydroxybiphenyl 1,2-Dioxygenase, domain 1"/>
    <property type="match status" value="2"/>
</dbReference>
<dbReference type="Pfam" id="PF00903">
    <property type="entry name" value="Glyoxalase"/>
    <property type="match status" value="1"/>
</dbReference>
<evidence type="ECO:0000256" key="7">
    <source>
        <dbReference type="ARBA" id="ARBA00023004"/>
    </source>
</evidence>
<dbReference type="EMBL" id="KU144982">
    <property type="protein sequence ID" value="AMK59361.1"/>
    <property type="molecule type" value="Genomic_DNA"/>
</dbReference>